<evidence type="ECO:0000313" key="8">
    <source>
        <dbReference type="EMBL" id="PSN66989.1"/>
    </source>
</evidence>
<evidence type="ECO:0000256" key="3">
    <source>
        <dbReference type="ARBA" id="ARBA00022692"/>
    </source>
</evidence>
<evidence type="ECO:0000256" key="5">
    <source>
        <dbReference type="ARBA" id="ARBA00023136"/>
    </source>
</evidence>
<evidence type="ECO:0000256" key="6">
    <source>
        <dbReference type="SAM" id="Phobius"/>
    </source>
</evidence>
<feature type="transmembrane region" description="Helical" evidence="6">
    <location>
        <begin position="405"/>
        <end position="424"/>
    </location>
</feature>
<keyword evidence="9" id="KW-1185">Reference proteome</keyword>
<dbReference type="Pfam" id="PF07690">
    <property type="entry name" value="MFS_1"/>
    <property type="match status" value="1"/>
</dbReference>
<dbReference type="PROSITE" id="PS50850">
    <property type="entry name" value="MFS"/>
    <property type="match status" value="1"/>
</dbReference>
<evidence type="ECO:0000259" key="7">
    <source>
        <dbReference type="PROSITE" id="PS50850"/>
    </source>
</evidence>
<feature type="domain" description="Major facilitator superfamily (MFS) profile" evidence="7">
    <location>
        <begin position="48"/>
        <end position="463"/>
    </location>
</feature>
<accession>A0A2T2NNP2</accession>
<dbReference type="InterPro" id="IPR011701">
    <property type="entry name" value="MFS"/>
</dbReference>
<evidence type="ECO:0000256" key="4">
    <source>
        <dbReference type="ARBA" id="ARBA00022989"/>
    </source>
</evidence>
<gene>
    <name evidence="8" type="ORF">BS50DRAFT_380060</name>
</gene>
<feature type="transmembrane region" description="Helical" evidence="6">
    <location>
        <begin position="209"/>
        <end position="231"/>
    </location>
</feature>
<evidence type="ECO:0000256" key="1">
    <source>
        <dbReference type="ARBA" id="ARBA00004141"/>
    </source>
</evidence>
<dbReference type="InterPro" id="IPR036259">
    <property type="entry name" value="MFS_trans_sf"/>
</dbReference>
<dbReference type="Gene3D" id="1.20.1250.20">
    <property type="entry name" value="MFS general substrate transporter like domains"/>
    <property type="match status" value="2"/>
</dbReference>
<feature type="transmembrane region" description="Helical" evidence="6">
    <location>
        <begin position="114"/>
        <end position="131"/>
    </location>
</feature>
<dbReference type="FunFam" id="1.20.1250.20:FF:000013">
    <property type="entry name" value="MFS general substrate transporter"/>
    <property type="match status" value="1"/>
</dbReference>
<feature type="transmembrane region" description="Helical" evidence="6">
    <location>
        <begin position="137"/>
        <end position="163"/>
    </location>
</feature>
<comment type="subcellular location">
    <subcellularLocation>
        <location evidence="1">Membrane</location>
        <topology evidence="1">Multi-pass membrane protein</topology>
    </subcellularLocation>
</comment>
<feature type="transmembrane region" description="Helical" evidence="6">
    <location>
        <begin position="346"/>
        <end position="366"/>
    </location>
</feature>
<keyword evidence="4 6" id="KW-1133">Transmembrane helix</keyword>
<dbReference type="Proteomes" id="UP000240883">
    <property type="component" value="Unassembled WGS sequence"/>
</dbReference>
<dbReference type="SUPFAM" id="SSF103473">
    <property type="entry name" value="MFS general substrate transporter"/>
    <property type="match status" value="1"/>
</dbReference>
<dbReference type="OrthoDB" id="2250022at2759"/>
<dbReference type="AlphaFoldDB" id="A0A2T2NNP2"/>
<dbReference type="GO" id="GO:0016020">
    <property type="term" value="C:membrane"/>
    <property type="evidence" value="ECO:0007669"/>
    <property type="project" value="UniProtKB-SubCell"/>
</dbReference>
<sequence>MTDSTLRDSELIGEKAETAREEALHHGILSPEELEIENKLRRKIDIRIMPLVILVYLMNYIDRNNYAAARLQGLEEDLGLKGDEYQVGLSILFVGYILMQVPSNLLLNYVGRPSWYLGFFTVAWGLVSAVTSQVKSFGGIVACRLILGIVEAPFFAGVLFYLSKWYTKEELAKRNAIFYSGSLISGAFGNLIAAGILNGLDGSLGMSAWQWLYIIEGVITVFIGILVALILPDFPDTWRALSPEMKSVANRRLALDAAEADVDEAGGMSQIKGLKLAFMDVKTYMLALAYMGVTGAAGFQNFFPSLTKTLGYGQVVSLLLVAPPYVFMVFYSFGHCYFSDKIGNRFWFLTYPVFISIAGFIIFMTTDSFGPRYFSFFLMNFVFAQNGTIYAWISNAIPRPPAKRAAALAFINSVGNSASIWTPFTYWPSSAPHYRPALGICIGLEILALACFIAMKFYLEHQNRQLERLENENTELGERDMRKLQKTAEFEGIDIAAARVMQKGYRYMI</sequence>
<name>A0A2T2NNP2_CORCC</name>
<feature type="transmembrane region" description="Helical" evidence="6">
    <location>
        <begin position="44"/>
        <end position="61"/>
    </location>
</feature>
<proteinExistence type="predicted"/>
<dbReference type="EMBL" id="KZ678135">
    <property type="protein sequence ID" value="PSN66989.1"/>
    <property type="molecule type" value="Genomic_DNA"/>
</dbReference>
<keyword evidence="2" id="KW-0813">Transport</keyword>
<feature type="transmembrane region" description="Helical" evidence="6">
    <location>
        <begin position="315"/>
        <end position="334"/>
    </location>
</feature>
<evidence type="ECO:0000313" key="9">
    <source>
        <dbReference type="Proteomes" id="UP000240883"/>
    </source>
</evidence>
<dbReference type="GO" id="GO:0022857">
    <property type="term" value="F:transmembrane transporter activity"/>
    <property type="evidence" value="ECO:0007669"/>
    <property type="project" value="InterPro"/>
</dbReference>
<feature type="transmembrane region" description="Helical" evidence="6">
    <location>
        <begin position="175"/>
        <end position="197"/>
    </location>
</feature>
<feature type="transmembrane region" description="Helical" evidence="6">
    <location>
        <begin position="372"/>
        <end position="393"/>
    </location>
</feature>
<feature type="transmembrane region" description="Helical" evidence="6">
    <location>
        <begin position="436"/>
        <end position="459"/>
    </location>
</feature>
<organism evidence="8 9">
    <name type="scientific">Corynespora cassiicola Philippines</name>
    <dbReference type="NCBI Taxonomy" id="1448308"/>
    <lineage>
        <taxon>Eukaryota</taxon>
        <taxon>Fungi</taxon>
        <taxon>Dikarya</taxon>
        <taxon>Ascomycota</taxon>
        <taxon>Pezizomycotina</taxon>
        <taxon>Dothideomycetes</taxon>
        <taxon>Pleosporomycetidae</taxon>
        <taxon>Pleosporales</taxon>
        <taxon>Corynesporascaceae</taxon>
        <taxon>Corynespora</taxon>
    </lineage>
</organism>
<feature type="transmembrane region" description="Helical" evidence="6">
    <location>
        <begin position="87"/>
        <end position="107"/>
    </location>
</feature>
<feature type="transmembrane region" description="Helical" evidence="6">
    <location>
        <begin position="284"/>
        <end position="303"/>
    </location>
</feature>
<dbReference type="PANTHER" id="PTHR43791">
    <property type="entry name" value="PERMEASE-RELATED"/>
    <property type="match status" value="1"/>
</dbReference>
<keyword evidence="3 6" id="KW-0812">Transmembrane</keyword>
<evidence type="ECO:0000256" key="2">
    <source>
        <dbReference type="ARBA" id="ARBA00022448"/>
    </source>
</evidence>
<dbReference type="PANTHER" id="PTHR43791:SF78">
    <property type="entry name" value="TRANSPORTER, PUTATIVE (AFU_ORTHOLOGUE AFUA_3G01370)-RELATED"/>
    <property type="match status" value="1"/>
</dbReference>
<dbReference type="FunFam" id="1.20.1250.20:FF:000057">
    <property type="entry name" value="MFS general substrate transporter"/>
    <property type="match status" value="1"/>
</dbReference>
<protein>
    <submittedName>
        <fullName evidence="8">Permease of the major facilitator superfamily</fullName>
    </submittedName>
</protein>
<dbReference type="InterPro" id="IPR020846">
    <property type="entry name" value="MFS_dom"/>
</dbReference>
<keyword evidence="5 6" id="KW-0472">Membrane</keyword>
<reference evidence="8 9" key="1">
    <citation type="journal article" date="2018" name="Front. Microbiol.">
        <title>Genome-Wide Analysis of Corynespora cassiicola Leaf Fall Disease Putative Effectors.</title>
        <authorList>
            <person name="Lopez D."/>
            <person name="Ribeiro S."/>
            <person name="Label P."/>
            <person name="Fumanal B."/>
            <person name="Venisse J.S."/>
            <person name="Kohler A."/>
            <person name="de Oliveira R.R."/>
            <person name="Labutti K."/>
            <person name="Lipzen A."/>
            <person name="Lail K."/>
            <person name="Bauer D."/>
            <person name="Ohm R.A."/>
            <person name="Barry K.W."/>
            <person name="Spatafora J."/>
            <person name="Grigoriev I.V."/>
            <person name="Martin F.M."/>
            <person name="Pujade-Renaud V."/>
        </authorList>
    </citation>
    <scope>NUCLEOTIDE SEQUENCE [LARGE SCALE GENOMIC DNA]</scope>
    <source>
        <strain evidence="8 9">Philippines</strain>
    </source>
</reference>